<evidence type="ECO:0000313" key="3">
    <source>
        <dbReference type="Proteomes" id="UP000247454"/>
    </source>
</evidence>
<accession>A0A318T5Q0</accession>
<proteinExistence type="predicted"/>
<keyword evidence="3" id="KW-1185">Reference proteome</keyword>
<reference evidence="2 3" key="1">
    <citation type="submission" date="2018-06" db="EMBL/GenBank/DDBJ databases">
        <title>Genomic Encyclopedia of Type Strains, Phase III (KMG-III): the genomes of soil and plant-associated and newly described type strains.</title>
        <authorList>
            <person name="Whitman W."/>
        </authorList>
    </citation>
    <scope>NUCLEOTIDE SEQUENCE [LARGE SCALE GENOMIC DNA]</scope>
    <source>
        <strain evidence="2 3">ORS 1419</strain>
    </source>
</reference>
<dbReference type="RefSeq" id="WP_110749043.1">
    <property type="nucleotide sequence ID" value="NZ_QJTF01000003.1"/>
</dbReference>
<keyword evidence="1" id="KW-0732">Signal</keyword>
<name>A0A318T5Q0_9HYPH</name>
<dbReference type="AlphaFoldDB" id="A0A318T5Q0"/>
<gene>
    <name evidence="2" type="ORF">C7477_103112</name>
</gene>
<organism evidence="2 3">
    <name type="scientific">Phyllobacterium leguminum</name>
    <dbReference type="NCBI Taxonomy" id="314237"/>
    <lineage>
        <taxon>Bacteria</taxon>
        <taxon>Pseudomonadati</taxon>
        <taxon>Pseudomonadota</taxon>
        <taxon>Alphaproteobacteria</taxon>
        <taxon>Hyphomicrobiales</taxon>
        <taxon>Phyllobacteriaceae</taxon>
        <taxon>Phyllobacterium</taxon>
    </lineage>
</organism>
<dbReference type="EMBL" id="QJTF01000003">
    <property type="protein sequence ID" value="PYE89604.1"/>
    <property type="molecule type" value="Genomic_DNA"/>
</dbReference>
<evidence type="ECO:0000313" key="2">
    <source>
        <dbReference type="EMBL" id="PYE89604.1"/>
    </source>
</evidence>
<feature type="chain" id="PRO_5016451577" description="Secreted protein" evidence="1">
    <location>
        <begin position="20"/>
        <end position="95"/>
    </location>
</feature>
<feature type="signal peptide" evidence="1">
    <location>
        <begin position="1"/>
        <end position="19"/>
    </location>
</feature>
<evidence type="ECO:0000256" key="1">
    <source>
        <dbReference type="SAM" id="SignalP"/>
    </source>
</evidence>
<dbReference type="Proteomes" id="UP000247454">
    <property type="component" value="Unassembled WGS sequence"/>
</dbReference>
<comment type="caution">
    <text evidence="2">The sequence shown here is derived from an EMBL/GenBank/DDBJ whole genome shotgun (WGS) entry which is preliminary data.</text>
</comment>
<evidence type="ECO:0008006" key="4">
    <source>
        <dbReference type="Google" id="ProtNLM"/>
    </source>
</evidence>
<protein>
    <recommendedName>
        <fullName evidence="4">Secreted protein</fullName>
    </recommendedName>
</protein>
<sequence>MKRRSFLAMLGFAPAAVVASKVPAIAKPIEGVASDKAVADGAFRANVGRVVAGGMRTKDGSFVMKRYADGGGTTSVSARHFTLPEAPQTPFIPTA</sequence>